<keyword evidence="2" id="KW-0119">Carbohydrate metabolism</keyword>
<accession>A0A7X0H456</accession>
<dbReference type="InterPro" id="IPR011048">
    <property type="entry name" value="Haem_d1_sf"/>
</dbReference>
<dbReference type="SUPFAM" id="SSF51004">
    <property type="entry name" value="C-terminal (heme d1) domain of cytochrome cd1-nitrite reductase"/>
    <property type="match status" value="1"/>
</dbReference>
<dbReference type="EC" id="3.1.1.31" evidence="3"/>
<comment type="similarity">
    <text evidence="1">Belongs to the cycloisomerase 2 family.</text>
</comment>
<dbReference type="AlphaFoldDB" id="A0A7X0H456"/>
<gene>
    <name evidence="3" type="ORF">HNQ40_000721</name>
</gene>
<dbReference type="GO" id="GO:0005829">
    <property type="term" value="C:cytosol"/>
    <property type="evidence" value="ECO:0007669"/>
    <property type="project" value="TreeGrafter"/>
</dbReference>
<name>A0A7X0H456_9BACT</name>
<keyword evidence="4" id="KW-1185">Reference proteome</keyword>
<reference evidence="3 4" key="1">
    <citation type="submission" date="2020-08" db="EMBL/GenBank/DDBJ databases">
        <title>Genomic Encyclopedia of Type Strains, Phase IV (KMG-IV): sequencing the most valuable type-strain genomes for metagenomic binning, comparative biology and taxonomic classification.</title>
        <authorList>
            <person name="Goeker M."/>
        </authorList>
    </citation>
    <scope>NUCLEOTIDE SEQUENCE [LARGE SCALE GENOMIC DNA]</scope>
    <source>
        <strain evidence="3 4">DSM 103725</strain>
    </source>
</reference>
<sequence>MHVYFGTYTQDREEGIFRGELNLDTGELTVAKGFGGVDNPSFLAVHPNGKFLYAVAEAGKNDGATSFAIDEATGDLTMINTQTVAGRGACHIILDPDATTAIVAFYGSGNIASFPVNDDGSLGEVASLMQHEGSSANKGRQEGPHAHSVNVDTTGKWAIAADLGTDQLLVYEIDPATSQLKANDPPFMSLHPGAGPRHFAFHPNDQWAYVINELDATLTVMDWDAVAGTLTAKQTIDTLPADYPEGERRSTAEIVVHPSGKFVYGSNRGHDSIAIFAVNGSDGTLTLVGHQPSGGEEPRNFNVDPTGRWLLACNQNTDDVQVFSIDAESGKLSPVGEPVSVPRPVCVKFLPGS</sequence>
<dbReference type="FunFam" id="2.130.10.10:FF:000306">
    <property type="entry name" value="3-carboxymuconate cyclase"/>
    <property type="match status" value="1"/>
</dbReference>
<dbReference type="EMBL" id="JACHGY010000001">
    <property type="protein sequence ID" value="MBB6428915.1"/>
    <property type="molecule type" value="Genomic_DNA"/>
</dbReference>
<dbReference type="GO" id="GO:0017057">
    <property type="term" value="F:6-phosphogluconolactonase activity"/>
    <property type="evidence" value="ECO:0007669"/>
    <property type="project" value="UniProtKB-EC"/>
</dbReference>
<dbReference type="RefSeq" id="WP_184676471.1">
    <property type="nucleotide sequence ID" value="NZ_JACHGY010000001.1"/>
</dbReference>
<dbReference type="InterPro" id="IPR050282">
    <property type="entry name" value="Cycloisomerase_2"/>
</dbReference>
<evidence type="ECO:0000313" key="4">
    <source>
        <dbReference type="Proteomes" id="UP000541810"/>
    </source>
</evidence>
<evidence type="ECO:0000256" key="1">
    <source>
        <dbReference type="ARBA" id="ARBA00005564"/>
    </source>
</evidence>
<dbReference type="InterPro" id="IPR019405">
    <property type="entry name" value="Lactonase_7-beta_prop"/>
</dbReference>
<dbReference type="PANTHER" id="PTHR30344">
    <property type="entry name" value="6-PHOSPHOGLUCONOLACTONASE-RELATED"/>
    <property type="match status" value="1"/>
</dbReference>
<proteinExistence type="inferred from homology"/>
<keyword evidence="2" id="KW-0313">Glucose metabolism</keyword>
<protein>
    <submittedName>
        <fullName evidence="3">6-phosphogluconolactonase</fullName>
        <ecNumber evidence="3">3.1.1.31</ecNumber>
    </submittedName>
</protein>
<keyword evidence="3" id="KW-0378">Hydrolase</keyword>
<dbReference type="Gene3D" id="2.130.10.10">
    <property type="entry name" value="YVTN repeat-like/Quinoprotein amine dehydrogenase"/>
    <property type="match status" value="1"/>
</dbReference>
<evidence type="ECO:0000256" key="2">
    <source>
        <dbReference type="ARBA" id="ARBA00022526"/>
    </source>
</evidence>
<dbReference type="Pfam" id="PF10282">
    <property type="entry name" value="Lactonase"/>
    <property type="match status" value="1"/>
</dbReference>
<evidence type="ECO:0000313" key="3">
    <source>
        <dbReference type="EMBL" id="MBB6428915.1"/>
    </source>
</evidence>
<organism evidence="3 4">
    <name type="scientific">Algisphaera agarilytica</name>
    <dbReference type="NCBI Taxonomy" id="1385975"/>
    <lineage>
        <taxon>Bacteria</taxon>
        <taxon>Pseudomonadati</taxon>
        <taxon>Planctomycetota</taxon>
        <taxon>Phycisphaerae</taxon>
        <taxon>Phycisphaerales</taxon>
        <taxon>Phycisphaeraceae</taxon>
        <taxon>Algisphaera</taxon>
    </lineage>
</organism>
<dbReference type="PANTHER" id="PTHR30344:SF1">
    <property type="entry name" value="6-PHOSPHOGLUCONOLACTONASE"/>
    <property type="match status" value="1"/>
</dbReference>
<dbReference type="GO" id="GO:0006006">
    <property type="term" value="P:glucose metabolic process"/>
    <property type="evidence" value="ECO:0007669"/>
    <property type="project" value="UniProtKB-KW"/>
</dbReference>
<dbReference type="Proteomes" id="UP000541810">
    <property type="component" value="Unassembled WGS sequence"/>
</dbReference>
<comment type="caution">
    <text evidence="3">The sequence shown here is derived from an EMBL/GenBank/DDBJ whole genome shotgun (WGS) entry which is preliminary data.</text>
</comment>
<dbReference type="InterPro" id="IPR015943">
    <property type="entry name" value="WD40/YVTN_repeat-like_dom_sf"/>
</dbReference>